<protein>
    <submittedName>
        <fullName evidence="15">TonB-dependent receptor</fullName>
    </submittedName>
</protein>
<evidence type="ECO:0000256" key="2">
    <source>
        <dbReference type="ARBA" id="ARBA00022448"/>
    </source>
</evidence>
<feature type="chain" id="PRO_5045503806" evidence="12">
    <location>
        <begin position="20"/>
        <end position="741"/>
    </location>
</feature>
<keyword evidence="7 10" id="KW-0472">Membrane</keyword>
<evidence type="ECO:0000256" key="4">
    <source>
        <dbReference type="ARBA" id="ARBA00022692"/>
    </source>
</evidence>
<dbReference type="PANTHER" id="PTHR30069:SF29">
    <property type="entry name" value="HEMOGLOBIN AND HEMOGLOBIN-HAPTOGLOBIN-BINDING PROTEIN 1-RELATED"/>
    <property type="match status" value="1"/>
</dbReference>
<evidence type="ECO:0000256" key="12">
    <source>
        <dbReference type="SAM" id="SignalP"/>
    </source>
</evidence>
<evidence type="ECO:0000256" key="8">
    <source>
        <dbReference type="ARBA" id="ARBA00023170"/>
    </source>
</evidence>
<comment type="subcellular location">
    <subcellularLocation>
        <location evidence="1 10">Cell outer membrane</location>
        <topology evidence="1 10">Multi-pass membrane protein</topology>
    </subcellularLocation>
</comment>
<dbReference type="SUPFAM" id="SSF56935">
    <property type="entry name" value="Porins"/>
    <property type="match status" value="1"/>
</dbReference>
<keyword evidence="2 10" id="KW-0813">Transport</keyword>
<feature type="domain" description="TonB-dependent receptor-like beta-barrel" evidence="13">
    <location>
        <begin position="287"/>
        <end position="714"/>
    </location>
</feature>
<evidence type="ECO:0000256" key="9">
    <source>
        <dbReference type="ARBA" id="ARBA00023237"/>
    </source>
</evidence>
<accession>A0ABY4G406</accession>
<dbReference type="InterPro" id="IPR039426">
    <property type="entry name" value="TonB-dep_rcpt-like"/>
</dbReference>
<keyword evidence="16" id="KW-1185">Reference proteome</keyword>
<dbReference type="PANTHER" id="PTHR30069">
    <property type="entry name" value="TONB-DEPENDENT OUTER MEMBRANE RECEPTOR"/>
    <property type="match status" value="1"/>
</dbReference>
<name>A0ABY4G406_9BACT</name>
<keyword evidence="9 10" id="KW-0998">Cell outer membrane</keyword>
<keyword evidence="8 15" id="KW-0675">Receptor</keyword>
<evidence type="ECO:0000256" key="5">
    <source>
        <dbReference type="ARBA" id="ARBA00022729"/>
    </source>
</evidence>
<dbReference type="EMBL" id="CP095061">
    <property type="protein sequence ID" value="UOQ65603.1"/>
    <property type="molecule type" value="Genomic_DNA"/>
</dbReference>
<keyword evidence="6 11" id="KW-0798">TonB box</keyword>
<evidence type="ECO:0000259" key="13">
    <source>
        <dbReference type="Pfam" id="PF00593"/>
    </source>
</evidence>
<dbReference type="InterPro" id="IPR012910">
    <property type="entry name" value="Plug_dom"/>
</dbReference>
<evidence type="ECO:0000313" key="15">
    <source>
        <dbReference type="EMBL" id="UOQ65603.1"/>
    </source>
</evidence>
<feature type="domain" description="TonB-dependent receptor plug" evidence="14">
    <location>
        <begin position="48"/>
        <end position="155"/>
    </location>
</feature>
<evidence type="ECO:0000256" key="3">
    <source>
        <dbReference type="ARBA" id="ARBA00022452"/>
    </source>
</evidence>
<keyword evidence="3 10" id="KW-1134">Transmembrane beta strand</keyword>
<comment type="similarity">
    <text evidence="10 11">Belongs to the TonB-dependent receptor family.</text>
</comment>
<dbReference type="Gene3D" id="2.40.170.20">
    <property type="entry name" value="TonB-dependent receptor, beta-barrel domain"/>
    <property type="match status" value="1"/>
</dbReference>
<dbReference type="InterPro" id="IPR000531">
    <property type="entry name" value="Beta-barrel_TonB"/>
</dbReference>
<proteinExistence type="inferred from homology"/>
<dbReference type="RefSeq" id="WP_245119609.1">
    <property type="nucleotide sequence ID" value="NZ_CP095061.1"/>
</dbReference>
<dbReference type="PROSITE" id="PS52016">
    <property type="entry name" value="TONB_DEPENDENT_REC_3"/>
    <property type="match status" value="1"/>
</dbReference>
<gene>
    <name evidence="15" type="ORF">MUN86_18985</name>
</gene>
<evidence type="ECO:0000256" key="6">
    <source>
        <dbReference type="ARBA" id="ARBA00023077"/>
    </source>
</evidence>
<evidence type="ECO:0000256" key="11">
    <source>
        <dbReference type="RuleBase" id="RU003357"/>
    </source>
</evidence>
<keyword evidence="5 12" id="KW-0732">Signal</keyword>
<sequence>MKQTLPISFALLIIIPAAAQTATTPDTTRIVGLNEVVVSANRIQGERKLDLPQQIDVLSARQIRLLNPATTADALLNSGWVFVQKSQLGGGSPVLRGFEANKVLLVVDGVRLNNAIYRAGHLQNILTVDANSLERTEILNGAGAVMYGSDALGGVISLYTKQPKLADSGTTGPQVLTNNLLRYATAAREKTVHTDVSLGWQRWALLTSVTATDFDDLRKGRNGMDKYPGFGEVKQYVERQNGKDVVVNNEHPNRQKFTGYRQLDVVQKVLFQPQAGQHHTLNLQLSTTSDIPRFDRLQTYRNGALRYAEWEYGPQKRLFASYQLELTRQIKFYDVLRLTPAVQDIEESRLVRDFGVNVRQENTEKVRVLSANLDLFKDLGQHELRYGAEVTHNKVRSIGEGVNILTGAVQPIVTRYPNGSTYGTVGAYAAHRWEITDHLIFSDGLRFSNVQVEAAFNRQFFDSPYNTVKQNSSSLDGNVGLVAMLPAGLRASGLVATGFRNPNVDDLSRTFEQTTGTSQTMGTLIIPNPGLKPERVVNYELELSENIENRLLLSVTGFYTNLRNALVVRPFAAPDGQTTTQYNGKTYQTVATVNTGQARIYGISSRAQLALSAHLRFDGTLTYTHGRDRTADVPLDHISPIYGRTALTYQLRRVMAEGSVLFNGRKTVAQYSPSGEDNLPQATPAGALGWYTLNLRTSYQLTSRWALQAGLENILDSNYRVFASGISAPGRNLFVTVRFER</sequence>
<dbReference type="Proteomes" id="UP000830401">
    <property type="component" value="Chromosome"/>
</dbReference>
<keyword evidence="4 10" id="KW-0812">Transmembrane</keyword>
<evidence type="ECO:0000256" key="1">
    <source>
        <dbReference type="ARBA" id="ARBA00004571"/>
    </source>
</evidence>
<dbReference type="InterPro" id="IPR037066">
    <property type="entry name" value="Plug_dom_sf"/>
</dbReference>
<dbReference type="Pfam" id="PF00593">
    <property type="entry name" value="TonB_dep_Rec_b-barrel"/>
    <property type="match status" value="1"/>
</dbReference>
<dbReference type="InterPro" id="IPR036942">
    <property type="entry name" value="Beta-barrel_TonB_sf"/>
</dbReference>
<evidence type="ECO:0000259" key="14">
    <source>
        <dbReference type="Pfam" id="PF07715"/>
    </source>
</evidence>
<evidence type="ECO:0000256" key="7">
    <source>
        <dbReference type="ARBA" id="ARBA00023136"/>
    </source>
</evidence>
<organism evidence="15 16">
    <name type="scientific">Hymenobacter volaticus</name>
    <dbReference type="NCBI Taxonomy" id="2932254"/>
    <lineage>
        <taxon>Bacteria</taxon>
        <taxon>Pseudomonadati</taxon>
        <taxon>Bacteroidota</taxon>
        <taxon>Cytophagia</taxon>
        <taxon>Cytophagales</taxon>
        <taxon>Hymenobacteraceae</taxon>
        <taxon>Hymenobacter</taxon>
    </lineage>
</organism>
<reference evidence="15" key="1">
    <citation type="submission" date="2022-04" db="EMBL/GenBank/DDBJ databases">
        <title>Hymenobacter sp. isolated from the air.</title>
        <authorList>
            <person name="Won M."/>
            <person name="Lee C.-M."/>
            <person name="Woen H.-Y."/>
            <person name="Kwon S.-W."/>
        </authorList>
    </citation>
    <scope>NUCLEOTIDE SEQUENCE</scope>
    <source>
        <strain evidence="15">5420S-77</strain>
    </source>
</reference>
<evidence type="ECO:0000313" key="16">
    <source>
        <dbReference type="Proteomes" id="UP000830401"/>
    </source>
</evidence>
<evidence type="ECO:0000256" key="10">
    <source>
        <dbReference type="PROSITE-ProRule" id="PRU01360"/>
    </source>
</evidence>
<feature type="signal peptide" evidence="12">
    <location>
        <begin position="1"/>
        <end position="19"/>
    </location>
</feature>
<dbReference type="Pfam" id="PF07715">
    <property type="entry name" value="Plug"/>
    <property type="match status" value="1"/>
</dbReference>
<dbReference type="Gene3D" id="2.170.130.10">
    <property type="entry name" value="TonB-dependent receptor, plug domain"/>
    <property type="match status" value="1"/>
</dbReference>